<proteinExistence type="predicted"/>
<evidence type="ECO:0000313" key="1">
    <source>
        <dbReference type="EMBL" id="OQE16176.1"/>
    </source>
</evidence>
<protein>
    <submittedName>
        <fullName evidence="1">Uncharacterized protein</fullName>
    </submittedName>
</protein>
<reference evidence="2" key="1">
    <citation type="journal article" date="2017" name="Nat. Microbiol.">
        <title>Global analysis of biosynthetic gene clusters reveals vast potential of secondary metabolite production in Penicillium species.</title>
        <authorList>
            <person name="Nielsen J.C."/>
            <person name="Grijseels S."/>
            <person name="Prigent S."/>
            <person name="Ji B."/>
            <person name="Dainat J."/>
            <person name="Nielsen K.F."/>
            <person name="Frisvad J.C."/>
            <person name="Workman M."/>
            <person name="Nielsen J."/>
        </authorList>
    </citation>
    <scope>NUCLEOTIDE SEQUENCE [LARGE SCALE GENOMIC DNA]</scope>
    <source>
        <strain evidence="2">IBT 24891</strain>
    </source>
</reference>
<dbReference type="SUPFAM" id="SSF48452">
    <property type="entry name" value="TPR-like"/>
    <property type="match status" value="1"/>
</dbReference>
<dbReference type="Gene3D" id="1.25.40.10">
    <property type="entry name" value="Tetratricopeptide repeat domain"/>
    <property type="match status" value="1"/>
</dbReference>
<dbReference type="Proteomes" id="UP000191285">
    <property type="component" value="Unassembled WGS sequence"/>
</dbReference>
<dbReference type="STRING" id="303698.A0A1V6SQA1"/>
<dbReference type="InterPro" id="IPR011990">
    <property type="entry name" value="TPR-like_helical_dom_sf"/>
</dbReference>
<comment type="caution">
    <text evidence="1">The sequence shown here is derived from an EMBL/GenBank/DDBJ whole genome shotgun (WGS) entry which is preliminary data.</text>
</comment>
<gene>
    <name evidence="1" type="ORF">PENSTE_c025G08919</name>
</gene>
<accession>A0A1V6SQA1</accession>
<dbReference type="EMBL" id="MLKD01000025">
    <property type="protein sequence ID" value="OQE16176.1"/>
    <property type="molecule type" value="Genomic_DNA"/>
</dbReference>
<keyword evidence="2" id="KW-1185">Reference proteome</keyword>
<evidence type="ECO:0000313" key="2">
    <source>
        <dbReference type="Proteomes" id="UP000191285"/>
    </source>
</evidence>
<dbReference type="OrthoDB" id="10252171at2759"/>
<dbReference type="AlphaFoldDB" id="A0A1V6SQA1"/>
<dbReference type="Pfam" id="PF13374">
    <property type="entry name" value="TPR_10"/>
    <property type="match status" value="1"/>
</dbReference>
<organism evidence="1 2">
    <name type="scientific">Penicillium steckii</name>
    <dbReference type="NCBI Taxonomy" id="303698"/>
    <lineage>
        <taxon>Eukaryota</taxon>
        <taxon>Fungi</taxon>
        <taxon>Dikarya</taxon>
        <taxon>Ascomycota</taxon>
        <taxon>Pezizomycotina</taxon>
        <taxon>Eurotiomycetes</taxon>
        <taxon>Eurotiomycetidae</taxon>
        <taxon>Eurotiales</taxon>
        <taxon>Aspergillaceae</taxon>
        <taxon>Penicillium</taxon>
    </lineage>
</organism>
<name>A0A1V6SQA1_9EURO</name>
<sequence>MGWFKRLRKPIAEYTALEEPEERQAGLLFPGGAYKKSEEARRKLIQEDERHFGKDCYEAKKRKEDVARTLLEQGKYDDAEKMYYEIVQENENRPYEGYFMLTAKFRLGQTLYEQGKYQTARKVLQEVAKKRERMLGKSHHDTLDSKQWLAGITVAERKEAQKAQSQKAIHGKEGMAGK</sequence>